<accession>A0A0A0JA56</accession>
<evidence type="ECO:0000313" key="2">
    <source>
        <dbReference type="EMBL" id="KGN32471.1"/>
    </source>
</evidence>
<dbReference type="RefSeq" id="WP_052109726.1">
    <property type="nucleotide sequence ID" value="NZ_AVPJ01000006.1"/>
</dbReference>
<dbReference type="Gene3D" id="3.40.630.30">
    <property type="match status" value="1"/>
</dbReference>
<comment type="caution">
    <text evidence="2">The sequence shown here is derived from an EMBL/GenBank/DDBJ whole genome shotgun (WGS) entry which is preliminary data.</text>
</comment>
<organism evidence="2 3">
    <name type="scientific">Knoellia sinensis KCTC 19936</name>
    <dbReference type="NCBI Taxonomy" id="1385520"/>
    <lineage>
        <taxon>Bacteria</taxon>
        <taxon>Bacillati</taxon>
        <taxon>Actinomycetota</taxon>
        <taxon>Actinomycetes</taxon>
        <taxon>Micrococcales</taxon>
        <taxon>Intrasporangiaceae</taxon>
        <taxon>Knoellia</taxon>
    </lineage>
</organism>
<dbReference type="STRING" id="1385520.N802_16745"/>
<dbReference type="SUPFAM" id="SSF55729">
    <property type="entry name" value="Acyl-CoA N-acyltransferases (Nat)"/>
    <property type="match status" value="1"/>
</dbReference>
<name>A0A0A0JA56_9MICO</name>
<dbReference type="CDD" id="cd04301">
    <property type="entry name" value="NAT_SF"/>
    <property type="match status" value="1"/>
</dbReference>
<dbReference type="InterPro" id="IPR016181">
    <property type="entry name" value="Acyl_CoA_acyltransferase"/>
</dbReference>
<keyword evidence="3" id="KW-1185">Reference proteome</keyword>
<keyword evidence="2" id="KW-0808">Transferase</keyword>
<evidence type="ECO:0000313" key="3">
    <source>
        <dbReference type="Proteomes" id="UP000030002"/>
    </source>
</evidence>
<evidence type="ECO:0000259" key="1">
    <source>
        <dbReference type="PROSITE" id="PS51186"/>
    </source>
</evidence>
<dbReference type="GO" id="GO:0016747">
    <property type="term" value="F:acyltransferase activity, transferring groups other than amino-acyl groups"/>
    <property type="evidence" value="ECO:0007669"/>
    <property type="project" value="InterPro"/>
</dbReference>
<dbReference type="EMBL" id="AVPJ01000006">
    <property type="protein sequence ID" value="KGN32471.1"/>
    <property type="molecule type" value="Genomic_DNA"/>
</dbReference>
<feature type="domain" description="N-acetyltransferase" evidence="1">
    <location>
        <begin position="129"/>
        <end position="259"/>
    </location>
</feature>
<dbReference type="OrthoDB" id="5143160at2"/>
<dbReference type="Proteomes" id="UP000030002">
    <property type="component" value="Unassembled WGS sequence"/>
</dbReference>
<dbReference type="Pfam" id="PF00583">
    <property type="entry name" value="Acetyltransf_1"/>
    <property type="match status" value="1"/>
</dbReference>
<reference evidence="2 3" key="1">
    <citation type="submission" date="2013-08" db="EMBL/GenBank/DDBJ databases">
        <title>The genome sequence of Knoellia sinensis.</title>
        <authorList>
            <person name="Zhu W."/>
            <person name="Wang G."/>
        </authorList>
    </citation>
    <scope>NUCLEOTIDE SEQUENCE [LARGE SCALE GENOMIC DNA]</scope>
    <source>
        <strain evidence="2 3">KCTC 19936</strain>
    </source>
</reference>
<gene>
    <name evidence="2" type="ORF">N802_16745</name>
</gene>
<dbReference type="AlphaFoldDB" id="A0A0A0JA56"/>
<sequence length="259" mass="27730">MSRGRGFVERLDSREALEVASAGDPVIRFDTGAGLLLPALVLTSTTAVAWAQTWPDGRRGVQFLGRVDELSDLLASPSFPEWFAGHAPAHVSAPRDAYSAVDAALPVRGGNTWDWMWTVTPPPATPAESRVQPIRVDEHDALVDFLRTHNPGTHAAPFARPGQEWVVIRDEAGRIIGCGCAEPGNAEVPLLGGITVDSAHQGQGLGGAITAYLTREAIARTGASSLGVFEDNPRARVLYERLGYRVGFAARTRFVVGSR</sequence>
<protein>
    <submittedName>
        <fullName evidence="2">Acetyltransferase</fullName>
    </submittedName>
</protein>
<dbReference type="eggNOG" id="COG3393">
    <property type="taxonomic scope" value="Bacteria"/>
</dbReference>
<proteinExistence type="predicted"/>
<dbReference type="InterPro" id="IPR000182">
    <property type="entry name" value="GNAT_dom"/>
</dbReference>
<dbReference type="PROSITE" id="PS51186">
    <property type="entry name" value="GNAT"/>
    <property type="match status" value="1"/>
</dbReference>